<dbReference type="CDD" id="cd10144">
    <property type="entry name" value="Peptidase_S74_CIMCD"/>
    <property type="match status" value="1"/>
</dbReference>
<dbReference type="GeneID" id="58046207"/>
<dbReference type="Pfam" id="PF13884">
    <property type="entry name" value="Peptidase_S74"/>
    <property type="match status" value="1"/>
</dbReference>
<dbReference type="PROSITE" id="PS51688">
    <property type="entry name" value="ICA"/>
    <property type="match status" value="1"/>
</dbReference>
<dbReference type="InterPro" id="IPR036388">
    <property type="entry name" value="WH-like_DNA-bd_sf"/>
</dbReference>
<sequence length="575" mass="62132">MATIPTQNPVPSEAAVDLKFNAGKIDEFVTSFVLKYTDRLGRDHLTIEGIRDLVEKAIKAFGFITMDSFEDGATLDNSSQVLRWESNGEYYRWDGSFPKVVPTGSTPATTGGIGTSAWVSIGDAALRSQLSQSTGATLVGYGDITVGVMLDDMAHKSGEEFTGAISAPGITSKTTYGGMVVGDQPVTPPDSLRDAINVSRKIDNSPTNCHGFSDKTWINNASDYGGYGSFDSTVLVSGSNTHNHAYSFQDRINYAGSGTLQNMEGLYSSPSITGTGTVESRMGVFINNAAVTGGGHLLQQNGIFVEDLFSAGTNVGIHVRQTTGFGYYSPNFGKMYQNGVVGFGIEPSQLSTAINWRNGADVGFYGFATTDNNGVSLGATQDTKLQFVSGGEVRLQIKRGTGFNRAVTAGNDNLTPLGDSTNRWGVIYAGTGTINTSDGREKSKPISIDTLSENIGEDRDRILDAWGDVSIIAFQWLASIDKKGHDARWHFGVIAQQVRDVFQQHGMDGTKLGLLCYDEWDDIVDEQSGEVITPTGNRWGIRSDQCAWIEAAYQRRINHSLIERIERLEAILAKD</sequence>
<dbReference type="Pfam" id="PF18668">
    <property type="entry name" value="Tail_spike_N"/>
    <property type="match status" value="1"/>
</dbReference>
<reference evidence="2 3" key="1">
    <citation type="submission" date="2019-11" db="EMBL/GenBank/DDBJ databases">
        <title>FDA dAtabase for Regulatory Grade micrObial Sequences (FDA-ARGOS): Supporting development and validation of Infectious Disease Dx tests.</title>
        <authorList>
            <person name="Patel R."/>
            <person name="Rucinski S."/>
            <person name="Tallon L."/>
            <person name="Sadzewicz L."/>
            <person name="Vavikolanu K."/>
            <person name="Mehta A."/>
            <person name="Aluvathingal J."/>
            <person name="Nadendla S."/>
            <person name="Nandy P."/>
            <person name="Geyer C."/>
            <person name="Yan Y."/>
            <person name="Sichtig H."/>
        </authorList>
    </citation>
    <scope>NUCLEOTIDE SEQUENCE [LARGE SCALE GENOMIC DNA]</scope>
    <source>
        <strain evidence="2 3">FDAARGOS_729</strain>
    </source>
</reference>
<dbReference type="InterPro" id="IPR030392">
    <property type="entry name" value="S74_ICA"/>
</dbReference>
<protein>
    <recommendedName>
        <fullName evidence="1">Peptidase S74 domain-containing protein</fullName>
    </recommendedName>
</protein>
<dbReference type="Gene3D" id="2.10.10.80">
    <property type="match status" value="1"/>
</dbReference>
<feature type="domain" description="Peptidase S74" evidence="1">
    <location>
        <begin position="437"/>
        <end position="572"/>
    </location>
</feature>
<dbReference type="RefSeq" id="WP_155967653.1">
    <property type="nucleotide sequence ID" value="NZ_CP046293.1"/>
</dbReference>
<keyword evidence="3" id="KW-1185">Reference proteome</keyword>
<name>A0ABX6F5M3_YERIN</name>
<gene>
    <name evidence="2" type="ORF">FOC37_08055</name>
</gene>
<dbReference type="EMBL" id="CP046294">
    <property type="protein sequence ID" value="QGR70334.1"/>
    <property type="molecule type" value="Genomic_DNA"/>
</dbReference>
<dbReference type="Proteomes" id="UP000424966">
    <property type="component" value="Chromosome"/>
</dbReference>
<dbReference type="InterPro" id="IPR040775">
    <property type="entry name" value="Tail_spike_N"/>
</dbReference>
<evidence type="ECO:0000313" key="3">
    <source>
        <dbReference type="Proteomes" id="UP000424966"/>
    </source>
</evidence>
<proteinExistence type="predicted"/>
<evidence type="ECO:0000259" key="1">
    <source>
        <dbReference type="PROSITE" id="PS51688"/>
    </source>
</evidence>
<evidence type="ECO:0000313" key="2">
    <source>
        <dbReference type="EMBL" id="QGR70334.1"/>
    </source>
</evidence>
<accession>A0ABX6F5M3</accession>
<dbReference type="Gene3D" id="1.10.10.10">
    <property type="entry name" value="Winged helix-like DNA-binding domain superfamily/Winged helix DNA-binding domain"/>
    <property type="match status" value="1"/>
</dbReference>
<organism evidence="2 3">
    <name type="scientific">Yersinia intermedia</name>
    <dbReference type="NCBI Taxonomy" id="631"/>
    <lineage>
        <taxon>Bacteria</taxon>
        <taxon>Pseudomonadati</taxon>
        <taxon>Pseudomonadota</taxon>
        <taxon>Gammaproteobacteria</taxon>
        <taxon>Enterobacterales</taxon>
        <taxon>Yersiniaceae</taxon>
        <taxon>Yersinia</taxon>
    </lineage>
</organism>